<dbReference type="EC" id="1.-.-.-" evidence="5"/>
<reference evidence="5 6" key="1">
    <citation type="submission" date="2024-07" db="EMBL/GenBank/DDBJ databases">
        <title>Whole genome sequencing of Prodigiosin pigment-producing Streptomyces salinarius isolated from rhizosphere soil of Arachis hypogaea.</title>
        <authorList>
            <person name="Vidhya A."/>
            <person name="Ramya S."/>
        </authorList>
    </citation>
    <scope>NUCLEOTIDE SEQUENCE [LARGE SCALE GENOMIC DNA]</scope>
    <source>
        <strain evidence="5 6">VRMG2420</strain>
    </source>
</reference>
<dbReference type="RefSeq" id="WP_356196327.1">
    <property type="nucleotide sequence ID" value="NZ_JBITPR010000011.1"/>
</dbReference>
<gene>
    <name evidence="5" type="ORF">AB4829_03615</name>
</gene>
<dbReference type="SUPFAM" id="SSF54373">
    <property type="entry name" value="FAD-linked reductases, C-terminal domain"/>
    <property type="match status" value="1"/>
</dbReference>
<comment type="caution">
    <text evidence="5">The sequence shown here is derived from an EMBL/GenBank/DDBJ whole genome shotgun (WGS) entry which is preliminary data.</text>
</comment>
<dbReference type="InterPro" id="IPR006076">
    <property type="entry name" value="FAD-dep_OxRdtase"/>
</dbReference>
<feature type="region of interest" description="Disordered" evidence="2">
    <location>
        <begin position="173"/>
        <end position="195"/>
    </location>
</feature>
<name>A0ABW8B477_9ACTN</name>
<dbReference type="GO" id="GO:0016491">
    <property type="term" value="F:oxidoreductase activity"/>
    <property type="evidence" value="ECO:0007669"/>
    <property type="project" value="UniProtKB-KW"/>
</dbReference>
<proteinExistence type="predicted"/>
<organism evidence="5 6">
    <name type="scientific">Streptomyces salinarius</name>
    <dbReference type="NCBI Taxonomy" id="2762598"/>
    <lineage>
        <taxon>Bacteria</taxon>
        <taxon>Bacillati</taxon>
        <taxon>Actinomycetota</taxon>
        <taxon>Actinomycetes</taxon>
        <taxon>Kitasatosporales</taxon>
        <taxon>Streptomycetaceae</taxon>
        <taxon>Streptomyces</taxon>
    </lineage>
</organism>
<sequence>MTLKIVVVGAGVVGAACAFHAASAGMDVTVVDRGPVGAGTTSRGEGNVLLSDKEPGPELALAQLSRTLWDEAGREIGPDSLELEAKGGLVVASTAEGLAALGEFAARQEAAGVRVEPVDRVRDLEPHLAPGIPGGVHYPQDAQVQPVLAAAALLRAAVRHGARFRTGEVASAVTARDGGRTPGDRSTGGRITGVRTTAGDLLPADAVVNAAGTWGGEVGRRLGAPVEVLPRRGFVLVTEPLPPMVRHKVYSADYVANVASSDAGLETSCVVEGTRGGTILIGASRERVGFDTTMNPAVIARLAAQACRLFPFLRGVHLMRAYRGFRPYCPDHLPVVGPDPRVPGVVHACGHEGAGIGLAPATGALVTAHLLGRPWRGADPAAHTALLPDRFLNAGGAPQ</sequence>
<dbReference type="Proteomes" id="UP001614264">
    <property type="component" value="Unassembled WGS sequence"/>
</dbReference>
<evidence type="ECO:0000313" key="5">
    <source>
        <dbReference type="EMBL" id="MFI7869683.1"/>
    </source>
</evidence>
<dbReference type="PANTHER" id="PTHR13847:SF287">
    <property type="entry name" value="FAD-DEPENDENT OXIDOREDUCTASE DOMAIN-CONTAINING PROTEIN 1"/>
    <property type="match status" value="1"/>
</dbReference>
<feature type="chain" id="PRO_5047503686" evidence="3">
    <location>
        <begin position="22"/>
        <end position="399"/>
    </location>
</feature>
<dbReference type="EMBL" id="JBITPR010000011">
    <property type="protein sequence ID" value="MFI7869683.1"/>
    <property type="molecule type" value="Genomic_DNA"/>
</dbReference>
<feature type="signal peptide" evidence="3">
    <location>
        <begin position="1"/>
        <end position="21"/>
    </location>
</feature>
<dbReference type="Gene3D" id="3.50.50.60">
    <property type="entry name" value="FAD/NAD(P)-binding domain"/>
    <property type="match status" value="1"/>
</dbReference>
<dbReference type="PROSITE" id="PS51257">
    <property type="entry name" value="PROKAR_LIPOPROTEIN"/>
    <property type="match status" value="1"/>
</dbReference>
<evidence type="ECO:0000256" key="1">
    <source>
        <dbReference type="ARBA" id="ARBA00023002"/>
    </source>
</evidence>
<accession>A0ABW8B477</accession>
<dbReference type="Gene3D" id="3.30.9.10">
    <property type="entry name" value="D-Amino Acid Oxidase, subunit A, domain 2"/>
    <property type="match status" value="1"/>
</dbReference>
<evidence type="ECO:0000313" key="6">
    <source>
        <dbReference type="Proteomes" id="UP001614264"/>
    </source>
</evidence>
<keyword evidence="6" id="KW-1185">Reference proteome</keyword>
<keyword evidence="1 5" id="KW-0560">Oxidoreductase</keyword>
<feature type="domain" description="FAD dependent oxidoreductase" evidence="4">
    <location>
        <begin position="4"/>
        <end position="368"/>
    </location>
</feature>
<protein>
    <submittedName>
        <fullName evidence="5">NAD(P)/FAD-dependent oxidoreductase</fullName>
        <ecNumber evidence="5">1.-.-.-</ecNumber>
    </submittedName>
</protein>
<dbReference type="Pfam" id="PF01266">
    <property type="entry name" value="DAO"/>
    <property type="match status" value="1"/>
</dbReference>
<dbReference type="SUPFAM" id="SSF51905">
    <property type="entry name" value="FAD/NAD(P)-binding domain"/>
    <property type="match status" value="1"/>
</dbReference>
<evidence type="ECO:0000259" key="4">
    <source>
        <dbReference type="Pfam" id="PF01266"/>
    </source>
</evidence>
<dbReference type="InterPro" id="IPR036188">
    <property type="entry name" value="FAD/NAD-bd_sf"/>
</dbReference>
<dbReference type="PANTHER" id="PTHR13847">
    <property type="entry name" value="SARCOSINE DEHYDROGENASE-RELATED"/>
    <property type="match status" value="1"/>
</dbReference>
<evidence type="ECO:0000256" key="2">
    <source>
        <dbReference type="SAM" id="MobiDB-lite"/>
    </source>
</evidence>
<keyword evidence="3" id="KW-0732">Signal</keyword>
<evidence type="ECO:0000256" key="3">
    <source>
        <dbReference type="SAM" id="SignalP"/>
    </source>
</evidence>